<protein>
    <recommendedName>
        <fullName evidence="3">DinB family protein</fullName>
    </recommendedName>
</protein>
<gene>
    <name evidence="1" type="ORF">KK062_14590</name>
</gene>
<accession>A0AAP2GUF1</accession>
<evidence type="ECO:0000313" key="1">
    <source>
        <dbReference type="EMBL" id="MBT1709468.1"/>
    </source>
</evidence>
<comment type="caution">
    <text evidence="1">The sequence shown here is derived from an EMBL/GenBank/DDBJ whole genome shotgun (WGS) entry which is preliminary data.</text>
</comment>
<name>A0AAP2GUF1_9BACT</name>
<proteinExistence type="predicted"/>
<evidence type="ECO:0008006" key="3">
    <source>
        <dbReference type="Google" id="ProtNLM"/>
    </source>
</evidence>
<dbReference type="EMBL" id="JAHESE010000013">
    <property type="protein sequence ID" value="MBT1709468.1"/>
    <property type="molecule type" value="Genomic_DNA"/>
</dbReference>
<sequence length="168" mass="19280">MNEQLIQPTIGLLYQMKELLESLTDEQYCSKIPLLSDASIGQHTRHIIEFFQELEMGYQTGIVNYDARKRNYTIETQRKFAINELVGIAAVVAKENKVLNLVVDFCGEDSNYYEVPTSYQREIVYNFEHTIHHMALLKIGVRAVATIELPENFGVAVSTLKYRTVCVQ</sequence>
<reference evidence="1 2" key="1">
    <citation type="submission" date="2021-05" db="EMBL/GenBank/DDBJ databases">
        <title>A Polyphasic approach of four new species of the genus Ohtaekwangia: Ohtaekwangia histidinii sp. nov., Ohtaekwangia cretensis sp. nov., Ohtaekwangia indiensis sp. nov., Ohtaekwangia reichenbachii sp. nov. from diverse environment.</title>
        <authorList>
            <person name="Octaviana S."/>
        </authorList>
    </citation>
    <scope>NUCLEOTIDE SEQUENCE [LARGE SCALE GENOMIC DNA]</scope>
    <source>
        <strain evidence="1 2">PWU5</strain>
    </source>
</reference>
<dbReference type="Proteomes" id="UP001319080">
    <property type="component" value="Unassembled WGS sequence"/>
</dbReference>
<dbReference type="PANTHER" id="PTHR39473:SF1">
    <property type="entry name" value="DINB-LIKE DOMAIN-CONTAINING PROTEIN"/>
    <property type="match status" value="1"/>
</dbReference>
<dbReference type="PANTHER" id="PTHR39473">
    <property type="match status" value="1"/>
</dbReference>
<organism evidence="1 2">
    <name type="scientific">Dawidia cretensis</name>
    <dbReference type="NCBI Taxonomy" id="2782350"/>
    <lineage>
        <taxon>Bacteria</taxon>
        <taxon>Pseudomonadati</taxon>
        <taxon>Bacteroidota</taxon>
        <taxon>Cytophagia</taxon>
        <taxon>Cytophagales</taxon>
        <taxon>Chryseotaleaceae</taxon>
        <taxon>Dawidia</taxon>
    </lineage>
</organism>
<evidence type="ECO:0000313" key="2">
    <source>
        <dbReference type="Proteomes" id="UP001319080"/>
    </source>
</evidence>
<dbReference type="AlphaFoldDB" id="A0AAP2GUF1"/>
<dbReference type="InterPro" id="IPR034660">
    <property type="entry name" value="DinB/YfiT-like"/>
</dbReference>
<dbReference type="RefSeq" id="WP_254085045.1">
    <property type="nucleotide sequence ID" value="NZ_JAHESE010000013.1"/>
</dbReference>
<dbReference type="SUPFAM" id="SSF109854">
    <property type="entry name" value="DinB/YfiT-like putative metalloenzymes"/>
    <property type="match status" value="1"/>
</dbReference>
<keyword evidence="2" id="KW-1185">Reference proteome</keyword>